<dbReference type="Proteomes" id="UP000242791">
    <property type="component" value="Unassembled WGS sequence"/>
</dbReference>
<dbReference type="VEuPathDB" id="FungiDB:ACJ73_02531"/>
<comment type="caution">
    <text evidence="2">The sequence shown here is derived from an EMBL/GenBank/DDBJ whole genome shotgun (WGS) entry which is preliminary data.</text>
</comment>
<evidence type="ECO:0000313" key="3">
    <source>
        <dbReference type="Proteomes" id="UP000242791"/>
    </source>
</evidence>
<proteinExistence type="predicted"/>
<keyword evidence="3" id="KW-1185">Reference proteome</keyword>
<organism evidence="2 3">
    <name type="scientific">Blastomyces percursus</name>
    <dbReference type="NCBI Taxonomy" id="1658174"/>
    <lineage>
        <taxon>Eukaryota</taxon>
        <taxon>Fungi</taxon>
        <taxon>Dikarya</taxon>
        <taxon>Ascomycota</taxon>
        <taxon>Pezizomycotina</taxon>
        <taxon>Eurotiomycetes</taxon>
        <taxon>Eurotiomycetidae</taxon>
        <taxon>Onygenales</taxon>
        <taxon>Ajellomycetaceae</taxon>
        <taxon>Blastomyces</taxon>
    </lineage>
</organism>
<evidence type="ECO:0000256" key="1">
    <source>
        <dbReference type="SAM" id="MobiDB-lite"/>
    </source>
</evidence>
<reference evidence="2 3" key="1">
    <citation type="submission" date="2015-08" db="EMBL/GenBank/DDBJ databases">
        <title>Emmonsia species relationships and genome sequence.</title>
        <authorList>
            <person name="Cuomo C.A."/>
            <person name="Schwartz I.S."/>
            <person name="Kenyon C."/>
            <person name="De Hoog G.S."/>
            <person name="Govender N.P."/>
            <person name="Botha A."/>
            <person name="Moreno L."/>
            <person name="De Vries M."/>
            <person name="Munoz J.F."/>
            <person name="Stielow J.B."/>
        </authorList>
    </citation>
    <scope>NUCLEOTIDE SEQUENCE [LARGE SCALE GENOMIC DNA]</scope>
    <source>
        <strain evidence="2 3">EI222</strain>
    </source>
</reference>
<name>A0A1J9REL6_9EURO</name>
<protein>
    <submittedName>
        <fullName evidence="2">Uncharacterized protein</fullName>
    </submittedName>
</protein>
<dbReference type="AlphaFoldDB" id="A0A1J9REL6"/>
<sequence length="242" mass="27117">MVWYWWYGTGRPLRRETRQTERTSGAKPLRAVGGNDSPAIWQDRSKSLVGKCGMVRYGMVWSAKGNTSAPSQGQTQSKVPLRTGRYWSKTRSKPCNEPWFTSQRRIRCLTIPLMAFGWVVINTRAGWSVSKKELALAEGEQCTLPPVAFAALRLCRTYRAYREEITAGLKLQPQVTTGRMVSVCRVHINQLADLALATGGQSPATLSVNAQVQLQFSTDKLRDRRSVGNLNLTEKEKGKRAL</sequence>
<gene>
    <name evidence="2" type="ORF">ACJ73_02531</name>
</gene>
<feature type="region of interest" description="Disordered" evidence="1">
    <location>
        <begin position="16"/>
        <end position="38"/>
    </location>
</feature>
<dbReference type="EMBL" id="LGTZ01000274">
    <property type="protein sequence ID" value="OJD26093.1"/>
    <property type="molecule type" value="Genomic_DNA"/>
</dbReference>
<accession>A0A1J9REL6</accession>
<evidence type="ECO:0000313" key="2">
    <source>
        <dbReference type="EMBL" id="OJD26093.1"/>
    </source>
</evidence>